<keyword evidence="9" id="KW-0460">Magnesium</keyword>
<evidence type="ECO:0000256" key="12">
    <source>
        <dbReference type="ARBA" id="ARBA00047493"/>
    </source>
</evidence>
<reference evidence="13" key="1">
    <citation type="submission" date="2021-03" db="EMBL/GenBank/DDBJ databases">
        <authorList>
            <person name="Tagirdzhanova G."/>
        </authorList>
    </citation>
    <scope>NUCLEOTIDE SEQUENCE</scope>
</reference>
<evidence type="ECO:0000256" key="6">
    <source>
        <dbReference type="ARBA" id="ARBA00022723"/>
    </source>
</evidence>
<accession>A0A8H3FM04</accession>
<evidence type="ECO:0000256" key="2">
    <source>
        <dbReference type="ARBA" id="ARBA00008276"/>
    </source>
</evidence>
<keyword evidence="14" id="KW-1185">Reference proteome</keyword>
<dbReference type="GO" id="GO:0046872">
    <property type="term" value="F:metal ion binding"/>
    <property type="evidence" value="ECO:0007669"/>
    <property type="project" value="UniProtKB-KW"/>
</dbReference>
<evidence type="ECO:0000256" key="3">
    <source>
        <dbReference type="ARBA" id="ARBA00013025"/>
    </source>
</evidence>
<dbReference type="Gene3D" id="3.90.190.20">
    <property type="entry name" value="Mur ligase, C-terminal domain"/>
    <property type="match status" value="1"/>
</dbReference>
<evidence type="ECO:0000313" key="14">
    <source>
        <dbReference type="Proteomes" id="UP000664521"/>
    </source>
</evidence>
<comment type="similarity">
    <text evidence="2">Belongs to the folylpolyglutamate synthase family.</text>
</comment>
<dbReference type="EC" id="6.3.2.17" evidence="3"/>
<dbReference type="NCBIfam" id="TIGR01499">
    <property type="entry name" value="folC"/>
    <property type="match status" value="1"/>
</dbReference>
<organism evidence="13 14">
    <name type="scientific">Heterodermia speciosa</name>
    <dbReference type="NCBI Taxonomy" id="116794"/>
    <lineage>
        <taxon>Eukaryota</taxon>
        <taxon>Fungi</taxon>
        <taxon>Dikarya</taxon>
        <taxon>Ascomycota</taxon>
        <taxon>Pezizomycotina</taxon>
        <taxon>Lecanoromycetes</taxon>
        <taxon>OSLEUM clade</taxon>
        <taxon>Lecanoromycetidae</taxon>
        <taxon>Caliciales</taxon>
        <taxon>Physciaceae</taxon>
        <taxon>Heterodermia</taxon>
    </lineage>
</organism>
<keyword evidence="7" id="KW-0547">Nucleotide-binding</keyword>
<evidence type="ECO:0000313" key="13">
    <source>
        <dbReference type="EMBL" id="CAF9925829.1"/>
    </source>
</evidence>
<dbReference type="InterPro" id="IPR036615">
    <property type="entry name" value="Mur_ligase_C_dom_sf"/>
</dbReference>
<protein>
    <recommendedName>
        <fullName evidence="3">tetrahydrofolate synthase</fullName>
        <ecNumber evidence="3">6.3.2.17</ecNumber>
    </recommendedName>
    <alternativeName>
        <fullName evidence="11">Folylpoly-gamma-glutamate synthetase</fullName>
    </alternativeName>
    <alternativeName>
        <fullName evidence="10">Tetrahydrofolylpolyglutamate synthase</fullName>
    </alternativeName>
</protein>
<comment type="catalytic activity">
    <reaction evidence="12">
        <text>(6S)-5,6,7,8-tetrahydrofolyl-(gamma-L-Glu)(n) + L-glutamate + ATP = (6S)-5,6,7,8-tetrahydrofolyl-(gamma-L-Glu)(n+1) + ADP + phosphate + H(+)</text>
        <dbReference type="Rhea" id="RHEA:10580"/>
        <dbReference type="Rhea" id="RHEA-COMP:14738"/>
        <dbReference type="Rhea" id="RHEA-COMP:14740"/>
        <dbReference type="ChEBI" id="CHEBI:15378"/>
        <dbReference type="ChEBI" id="CHEBI:29985"/>
        <dbReference type="ChEBI" id="CHEBI:30616"/>
        <dbReference type="ChEBI" id="CHEBI:43474"/>
        <dbReference type="ChEBI" id="CHEBI:141005"/>
        <dbReference type="ChEBI" id="CHEBI:456216"/>
        <dbReference type="EC" id="6.3.2.17"/>
    </reaction>
</comment>
<name>A0A8H3FM04_9LECA</name>
<evidence type="ECO:0000256" key="8">
    <source>
        <dbReference type="ARBA" id="ARBA00022840"/>
    </source>
</evidence>
<comment type="pathway">
    <text evidence="1">Cofactor biosynthesis; tetrahydrofolylpolyglutamate biosynthesis.</text>
</comment>
<evidence type="ECO:0000256" key="4">
    <source>
        <dbReference type="ARBA" id="ARBA00022563"/>
    </source>
</evidence>
<dbReference type="UniPathway" id="UPA00850"/>
<evidence type="ECO:0000256" key="7">
    <source>
        <dbReference type="ARBA" id="ARBA00022741"/>
    </source>
</evidence>
<dbReference type="InterPro" id="IPR036565">
    <property type="entry name" value="Mur-like_cat_sf"/>
</dbReference>
<keyword evidence="4" id="KW-0554">One-carbon metabolism</keyword>
<dbReference type="EMBL" id="CAJPDS010000039">
    <property type="protein sequence ID" value="CAF9925829.1"/>
    <property type="molecule type" value="Genomic_DNA"/>
</dbReference>
<keyword evidence="8" id="KW-0067">ATP-binding</keyword>
<dbReference type="OrthoDB" id="5212574at2759"/>
<proteinExistence type="inferred from homology"/>
<evidence type="ECO:0000256" key="10">
    <source>
        <dbReference type="ARBA" id="ARBA00030592"/>
    </source>
</evidence>
<dbReference type="Proteomes" id="UP000664521">
    <property type="component" value="Unassembled WGS sequence"/>
</dbReference>
<dbReference type="GO" id="GO:0005524">
    <property type="term" value="F:ATP binding"/>
    <property type="evidence" value="ECO:0007669"/>
    <property type="project" value="UniProtKB-KW"/>
</dbReference>
<dbReference type="Gene3D" id="3.40.1190.10">
    <property type="entry name" value="Mur-like, catalytic domain"/>
    <property type="match status" value="1"/>
</dbReference>
<dbReference type="AlphaFoldDB" id="A0A8H3FM04"/>
<evidence type="ECO:0000256" key="11">
    <source>
        <dbReference type="ARBA" id="ARBA00030876"/>
    </source>
</evidence>
<dbReference type="GO" id="GO:0005829">
    <property type="term" value="C:cytosol"/>
    <property type="evidence" value="ECO:0007669"/>
    <property type="project" value="TreeGrafter"/>
</dbReference>
<dbReference type="GO" id="GO:0004326">
    <property type="term" value="F:tetrahydrofolylpolyglutamate synthase activity"/>
    <property type="evidence" value="ECO:0007669"/>
    <property type="project" value="UniProtKB-EC"/>
</dbReference>
<dbReference type="PANTHER" id="PTHR11136">
    <property type="entry name" value="FOLYLPOLYGLUTAMATE SYNTHASE-RELATED"/>
    <property type="match status" value="1"/>
</dbReference>
<dbReference type="GO" id="GO:0005739">
    <property type="term" value="C:mitochondrion"/>
    <property type="evidence" value="ECO:0007669"/>
    <property type="project" value="TreeGrafter"/>
</dbReference>
<sequence length="465" mass="52094">MPEPPTFKGTPSLFNMKAWLHVLGHSDADLARLNVIHVAGTKGKGSTCAFTASFLKAHGNRTGFPSRVGLYTSPHLKVIQERIQINSQPVEKDLFARYVLEVWSQLDAQERPKPRYLQLLMLVAVHTFIRENVDVVICETHNGGEYDATNIFAHPIATGITTIGMDHALQLGPTIENIAWHKSGIFKSGTPAFTVGQGPQISEVLRRRANEKNVSLEFVDDDTVNNNNVLTMKTAVQRKNASLAHKLANTFLVEKEPTLRPMLTLQDIREGAEGLNWKGRFQQIIQSNHRWFLDGAHNEMSVVYAAQWFSEVVAKDLRLVERYRVELTYTDWALRHLGPVPRVVIFSHISERDGAAILRAVAKTLRGTNCSVDHLVISTYEERLDGTSNSERCMSDKHRPLDIEIQRQYTQAWREHQPDAKVSVELTVEGALRLARAADRGTGIQTLITGSLYLVGSALRLLESA</sequence>
<keyword evidence="6" id="KW-0479">Metal-binding</keyword>
<dbReference type="SUPFAM" id="SSF53623">
    <property type="entry name" value="MurD-like peptide ligases, catalytic domain"/>
    <property type="match status" value="1"/>
</dbReference>
<comment type="caution">
    <text evidence="13">The sequence shown here is derived from an EMBL/GenBank/DDBJ whole genome shotgun (WGS) entry which is preliminary data.</text>
</comment>
<evidence type="ECO:0000256" key="5">
    <source>
        <dbReference type="ARBA" id="ARBA00022598"/>
    </source>
</evidence>
<evidence type="ECO:0000256" key="1">
    <source>
        <dbReference type="ARBA" id="ARBA00005150"/>
    </source>
</evidence>
<dbReference type="InterPro" id="IPR001645">
    <property type="entry name" value="Folylpolyglutamate_synth"/>
</dbReference>
<dbReference type="SUPFAM" id="SSF53244">
    <property type="entry name" value="MurD-like peptide ligases, peptide-binding domain"/>
    <property type="match status" value="1"/>
</dbReference>
<gene>
    <name evidence="13" type="ORF">HETSPECPRED_005944</name>
</gene>
<dbReference type="PANTHER" id="PTHR11136:SF5">
    <property type="entry name" value="FOLYLPOLYGLUTAMATE SYNTHASE, MITOCHONDRIAL"/>
    <property type="match status" value="1"/>
</dbReference>
<keyword evidence="5" id="KW-0436">Ligase</keyword>
<dbReference type="GO" id="GO:0006730">
    <property type="term" value="P:one-carbon metabolic process"/>
    <property type="evidence" value="ECO:0007669"/>
    <property type="project" value="UniProtKB-KW"/>
</dbReference>
<evidence type="ECO:0000256" key="9">
    <source>
        <dbReference type="ARBA" id="ARBA00022842"/>
    </source>
</evidence>